<dbReference type="STRING" id="649760.HMPREF0971_02719"/>
<gene>
    <name evidence="1" type="ORF">HMPREF0971_02719</name>
</gene>
<dbReference type="Proteomes" id="UP000004079">
    <property type="component" value="Unassembled WGS sequence"/>
</dbReference>
<accession>D1QUN4</accession>
<organism evidence="1 2">
    <name type="scientific">Segatella oris F0302</name>
    <dbReference type="NCBI Taxonomy" id="649760"/>
    <lineage>
        <taxon>Bacteria</taxon>
        <taxon>Pseudomonadati</taxon>
        <taxon>Bacteroidota</taxon>
        <taxon>Bacteroidia</taxon>
        <taxon>Bacteroidales</taxon>
        <taxon>Prevotellaceae</taxon>
        <taxon>Segatella</taxon>
    </lineage>
</organism>
<dbReference type="HOGENOM" id="CLU_3203591_0_0_10"/>
<reference evidence="1 2" key="1">
    <citation type="submission" date="2009-11" db="EMBL/GenBank/DDBJ databases">
        <authorList>
            <person name="Weinstock G."/>
            <person name="Sodergren E."/>
            <person name="Clifton S."/>
            <person name="Fulton L."/>
            <person name="Fulton B."/>
            <person name="Courtney L."/>
            <person name="Fronick C."/>
            <person name="Harrison M."/>
            <person name="Strong C."/>
            <person name="Farmer C."/>
            <person name="Delahaunty K."/>
            <person name="Markovic C."/>
            <person name="Hall O."/>
            <person name="Minx P."/>
            <person name="Tomlinson C."/>
            <person name="Mitreva M."/>
            <person name="Nelson J."/>
            <person name="Hou S."/>
            <person name="Wollam A."/>
            <person name="Pepin K.H."/>
            <person name="Johnson M."/>
            <person name="Bhonagiri V."/>
            <person name="Nash W.E."/>
            <person name="Warren W."/>
            <person name="Chinwalla A."/>
            <person name="Mardis E.R."/>
            <person name="Wilson R.K."/>
        </authorList>
    </citation>
    <scope>NUCLEOTIDE SEQUENCE [LARGE SCALE GENOMIC DNA]</scope>
    <source>
        <strain evidence="1 2">F0302</strain>
    </source>
</reference>
<name>D1QUN4_9BACT</name>
<sequence>MLFTLFSSLFCTYFYNILTIKGLQTIRKQAIFEVKRPLVSNIQTE</sequence>
<proteinExistence type="predicted"/>
<protein>
    <submittedName>
        <fullName evidence="1">Uncharacterized protein</fullName>
    </submittedName>
</protein>
<evidence type="ECO:0000313" key="1">
    <source>
        <dbReference type="EMBL" id="EFB30979.1"/>
    </source>
</evidence>
<dbReference type="AlphaFoldDB" id="D1QUN4"/>
<evidence type="ECO:0000313" key="2">
    <source>
        <dbReference type="Proteomes" id="UP000004079"/>
    </source>
</evidence>
<comment type="caution">
    <text evidence="1">The sequence shown here is derived from an EMBL/GenBank/DDBJ whole genome shotgun (WGS) entry which is preliminary data.</text>
</comment>
<dbReference type="EMBL" id="ACUZ02000048">
    <property type="protein sequence ID" value="EFB30979.1"/>
    <property type="molecule type" value="Genomic_DNA"/>
</dbReference>